<dbReference type="Proteomes" id="UP000232883">
    <property type="component" value="Chromosome"/>
</dbReference>
<proteinExistence type="predicted"/>
<feature type="compositionally biased region" description="Basic and acidic residues" evidence="1">
    <location>
        <begin position="62"/>
        <end position="74"/>
    </location>
</feature>
<accession>A0A2K8YTJ3</accession>
<organism evidence="2 3">
    <name type="scientific">Spirosoma pollinicola</name>
    <dbReference type="NCBI Taxonomy" id="2057025"/>
    <lineage>
        <taxon>Bacteria</taxon>
        <taxon>Pseudomonadati</taxon>
        <taxon>Bacteroidota</taxon>
        <taxon>Cytophagia</taxon>
        <taxon>Cytophagales</taxon>
        <taxon>Cytophagaceae</taxon>
        <taxon>Spirosoma</taxon>
    </lineage>
</organism>
<gene>
    <name evidence="2" type="ORF">CWM47_03395</name>
</gene>
<protein>
    <submittedName>
        <fullName evidence="2">Uncharacterized protein</fullName>
    </submittedName>
</protein>
<keyword evidence="3" id="KW-1185">Reference proteome</keyword>
<name>A0A2K8YTJ3_9BACT</name>
<feature type="compositionally biased region" description="Pro residues" evidence="1">
    <location>
        <begin position="75"/>
        <end position="88"/>
    </location>
</feature>
<feature type="region of interest" description="Disordered" evidence="1">
    <location>
        <begin position="62"/>
        <end position="90"/>
    </location>
</feature>
<dbReference type="KEGG" id="spir:CWM47_03395"/>
<reference evidence="2 3" key="1">
    <citation type="submission" date="2017-11" db="EMBL/GenBank/DDBJ databases">
        <title>Taxonomic description and genome sequences of Spirosoma HA7 sp. nov., isolated from pollen microhabitat of Corylus avellana.</title>
        <authorList>
            <person name="Ambika Manirajan B."/>
            <person name="Suarez C."/>
            <person name="Ratering S."/>
            <person name="Geissler-Plaum R."/>
            <person name="Cardinale M."/>
            <person name="Sylvia S."/>
        </authorList>
    </citation>
    <scope>NUCLEOTIDE SEQUENCE [LARGE SCALE GENOMIC DNA]</scope>
    <source>
        <strain evidence="2 3">HA7</strain>
    </source>
</reference>
<dbReference type="OrthoDB" id="665785at2"/>
<dbReference type="RefSeq" id="WP_100986366.1">
    <property type="nucleotide sequence ID" value="NZ_CP025096.1"/>
</dbReference>
<sequence>MKEKIRLALVNKYKNLGFSDKAIDGILAYLETSVTSEDQIDAAVTAVEGMLKAFQAEADRRATEAAAKAKEKPADPPAPAPAPAPVPDDTPAWAKALIEQNNTLSAKIAAIEMGKSADTRKSQLETALKDAPDKFKNMILKNFGLMKFDKDEDFTSFLEGVKTDSAEFIQEEANTSLSLNRRPIVASSTATGKTATDQELDSAMSILLPNAKSK</sequence>
<evidence type="ECO:0000313" key="3">
    <source>
        <dbReference type="Proteomes" id="UP000232883"/>
    </source>
</evidence>
<evidence type="ECO:0000256" key="1">
    <source>
        <dbReference type="SAM" id="MobiDB-lite"/>
    </source>
</evidence>
<dbReference type="AlphaFoldDB" id="A0A2K8YTJ3"/>
<dbReference type="EMBL" id="CP025096">
    <property type="protein sequence ID" value="AUD00943.1"/>
    <property type="molecule type" value="Genomic_DNA"/>
</dbReference>
<evidence type="ECO:0000313" key="2">
    <source>
        <dbReference type="EMBL" id="AUD00943.1"/>
    </source>
</evidence>